<dbReference type="GO" id="GO:0016857">
    <property type="term" value="F:racemase and epimerase activity, acting on carbohydrates and derivatives"/>
    <property type="evidence" value="ECO:0007669"/>
    <property type="project" value="InterPro"/>
</dbReference>
<comment type="caution">
    <text evidence="1">The sequence shown here is derived from an EMBL/GenBank/DDBJ whole genome shotgun (WGS) entry which is preliminary data.</text>
</comment>
<dbReference type="InterPro" id="IPR011008">
    <property type="entry name" value="Dimeric_a/b-barrel"/>
</dbReference>
<dbReference type="PANTHER" id="PTHR34389">
    <property type="entry name" value="L-RHAMNOSE MUTAROTASE"/>
    <property type="match status" value="1"/>
</dbReference>
<evidence type="ECO:0000313" key="2">
    <source>
        <dbReference type="Proteomes" id="UP000241848"/>
    </source>
</evidence>
<accession>A0A2T2WF73</accession>
<dbReference type="PANTHER" id="PTHR34389:SF2">
    <property type="entry name" value="L-RHAMNOSE MUTAROTASE"/>
    <property type="match status" value="1"/>
</dbReference>
<dbReference type="AlphaFoldDB" id="A0A2T2WF73"/>
<proteinExistence type="predicted"/>
<dbReference type="Pfam" id="PF05336">
    <property type="entry name" value="rhaM"/>
    <property type="match status" value="1"/>
</dbReference>
<dbReference type="SUPFAM" id="SSF54909">
    <property type="entry name" value="Dimeric alpha+beta barrel"/>
    <property type="match status" value="1"/>
</dbReference>
<dbReference type="Proteomes" id="UP000241848">
    <property type="component" value="Unassembled WGS sequence"/>
</dbReference>
<sequence>MERYGAVIQLRPEKVDEYIELHQAVWPQVKARMTAANIRNYTIFYHDGWLFNYFEYTGNDYAGDMAGIASDPKTQEWWAVTMPCQLPVKSRQPGEWWATMKEVYHQD</sequence>
<reference evidence="1 2" key="1">
    <citation type="journal article" date="2014" name="BMC Genomics">
        <title>Comparison of environmental and isolate Sulfobacillus genomes reveals diverse carbon, sulfur, nitrogen, and hydrogen metabolisms.</title>
        <authorList>
            <person name="Justice N.B."/>
            <person name="Norman A."/>
            <person name="Brown C.T."/>
            <person name="Singh A."/>
            <person name="Thomas B.C."/>
            <person name="Banfield J.F."/>
        </authorList>
    </citation>
    <scope>NUCLEOTIDE SEQUENCE [LARGE SCALE GENOMIC DNA]</scope>
    <source>
        <strain evidence="1">AMDSBA3</strain>
    </source>
</reference>
<organism evidence="1 2">
    <name type="scientific">Sulfobacillus acidophilus</name>
    <dbReference type="NCBI Taxonomy" id="53633"/>
    <lineage>
        <taxon>Bacteria</taxon>
        <taxon>Bacillati</taxon>
        <taxon>Bacillota</taxon>
        <taxon>Clostridia</taxon>
        <taxon>Eubacteriales</taxon>
        <taxon>Clostridiales Family XVII. Incertae Sedis</taxon>
        <taxon>Sulfobacillus</taxon>
    </lineage>
</organism>
<protein>
    <submittedName>
        <fullName evidence="1">L-rhamnose mutarotase</fullName>
    </submittedName>
</protein>
<dbReference type="EMBL" id="PXYV01000048">
    <property type="protein sequence ID" value="PSR20884.1"/>
    <property type="molecule type" value="Genomic_DNA"/>
</dbReference>
<evidence type="ECO:0000313" key="1">
    <source>
        <dbReference type="EMBL" id="PSR20884.1"/>
    </source>
</evidence>
<name>A0A2T2WF73_9FIRM</name>
<gene>
    <name evidence="1" type="ORF">C7B45_13045</name>
</gene>
<dbReference type="Gene3D" id="3.30.70.100">
    <property type="match status" value="1"/>
</dbReference>
<dbReference type="InterPro" id="IPR008000">
    <property type="entry name" value="Rham/fucose_mutarotase"/>
</dbReference>